<comment type="caution">
    <text evidence="2">The sequence shown here is derived from an EMBL/GenBank/DDBJ whole genome shotgun (WGS) entry which is preliminary data.</text>
</comment>
<sequence>MRVAVVLYPHVEPIDLAVVGTLSMAKRVTDKLSYFTVSENGGQVELQNGLRVQTDFSFADAPVADVIVVTGGPGWRNELENTKMHAFLNHRHARGEVISSVCTGAMILGASGLLDGKRATTKAPVASPEERPITTMGRLCSTTDAVEALVVDEGDIVTGGGVTLGIDTTLYLLERFLGAHVCNETARIMEYSAALAANRHRLSILKTEAMTPV</sequence>
<reference evidence="3" key="1">
    <citation type="submission" date="2018-06" db="EMBL/GenBank/DDBJ databases">
        <authorList>
            <person name="Feng T."/>
            <person name="Jeon C.O."/>
        </authorList>
    </citation>
    <scope>NUCLEOTIDE SEQUENCE [LARGE SCALE GENOMIC DNA]</scope>
    <source>
        <strain evidence="3">S23</strain>
    </source>
</reference>
<evidence type="ECO:0000259" key="1">
    <source>
        <dbReference type="Pfam" id="PF01965"/>
    </source>
</evidence>
<accession>A0A370NP39</accession>
<dbReference type="SUPFAM" id="SSF52317">
    <property type="entry name" value="Class I glutamine amidotransferase-like"/>
    <property type="match status" value="1"/>
</dbReference>
<dbReference type="InterPro" id="IPR052158">
    <property type="entry name" value="INH-QAR"/>
</dbReference>
<gene>
    <name evidence="2" type="ORF">DN412_26560</name>
</gene>
<feature type="domain" description="DJ-1/PfpI" evidence="1">
    <location>
        <begin position="1"/>
        <end position="174"/>
    </location>
</feature>
<proteinExistence type="predicted"/>
<dbReference type="AlphaFoldDB" id="A0A370NP39"/>
<dbReference type="EMBL" id="QKWJ01000043">
    <property type="protein sequence ID" value="RDK07349.1"/>
    <property type="molecule type" value="Genomic_DNA"/>
</dbReference>
<dbReference type="PANTHER" id="PTHR43130:SF3">
    <property type="entry name" value="HTH-TYPE TRANSCRIPTIONAL REGULATOR RV1931C"/>
    <property type="match status" value="1"/>
</dbReference>
<dbReference type="Proteomes" id="UP000255165">
    <property type="component" value="Unassembled WGS sequence"/>
</dbReference>
<protein>
    <submittedName>
        <fullName evidence="2">DJ-1/PfpI family protein</fullName>
    </submittedName>
</protein>
<evidence type="ECO:0000313" key="2">
    <source>
        <dbReference type="EMBL" id="RDK07349.1"/>
    </source>
</evidence>
<organism evidence="2 3">
    <name type="scientific">Cupriavidus lacunae</name>
    <dbReference type="NCBI Taxonomy" id="2666307"/>
    <lineage>
        <taxon>Bacteria</taxon>
        <taxon>Pseudomonadati</taxon>
        <taxon>Pseudomonadota</taxon>
        <taxon>Betaproteobacteria</taxon>
        <taxon>Burkholderiales</taxon>
        <taxon>Burkholderiaceae</taxon>
        <taxon>Cupriavidus</taxon>
    </lineage>
</organism>
<dbReference type="Gene3D" id="3.40.50.880">
    <property type="match status" value="1"/>
</dbReference>
<dbReference type="RefSeq" id="WP_115214321.1">
    <property type="nucleotide sequence ID" value="NZ_QKWJ01000043.1"/>
</dbReference>
<dbReference type="Pfam" id="PF01965">
    <property type="entry name" value="DJ-1_PfpI"/>
    <property type="match status" value="1"/>
</dbReference>
<name>A0A370NP39_9BURK</name>
<dbReference type="CDD" id="cd03139">
    <property type="entry name" value="GATase1_PfpI_2"/>
    <property type="match status" value="1"/>
</dbReference>
<dbReference type="GO" id="GO:0006355">
    <property type="term" value="P:regulation of DNA-templated transcription"/>
    <property type="evidence" value="ECO:0007669"/>
    <property type="project" value="TreeGrafter"/>
</dbReference>
<evidence type="ECO:0000313" key="3">
    <source>
        <dbReference type="Proteomes" id="UP000255165"/>
    </source>
</evidence>
<dbReference type="PANTHER" id="PTHR43130">
    <property type="entry name" value="ARAC-FAMILY TRANSCRIPTIONAL REGULATOR"/>
    <property type="match status" value="1"/>
</dbReference>
<dbReference type="InterPro" id="IPR029062">
    <property type="entry name" value="Class_I_gatase-like"/>
</dbReference>
<keyword evidence="3" id="KW-1185">Reference proteome</keyword>
<dbReference type="InterPro" id="IPR002818">
    <property type="entry name" value="DJ-1/PfpI"/>
</dbReference>